<evidence type="ECO:0000313" key="8">
    <source>
        <dbReference type="Proteomes" id="UP000007127"/>
    </source>
</evidence>
<name>A0AB72UFR6_9PROT</name>
<dbReference type="RefSeq" id="WP_007092057.1">
    <property type="nucleotide sequence ID" value="NZ_CP004388.1"/>
</dbReference>
<gene>
    <name evidence="7" type="ORF">TH3_15200</name>
</gene>
<dbReference type="PANTHER" id="PTHR30001">
    <property type="entry name" value="RIBONUCLEASE"/>
    <property type="match status" value="1"/>
</dbReference>
<comment type="cofactor">
    <cofactor evidence="1">
        <name>Mg(2+)</name>
        <dbReference type="ChEBI" id="CHEBI:18420"/>
    </cofactor>
</comment>
<dbReference type="GeneID" id="31928715"/>
<dbReference type="GO" id="GO:0016787">
    <property type="term" value="F:hydrolase activity"/>
    <property type="evidence" value="ECO:0007669"/>
    <property type="project" value="UniProtKB-KW"/>
</dbReference>
<dbReference type="InterPro" id="IPR004659">
    <property type="entry name" value="RNase_E/G"/>
</dbReference>
<dbReference type="GO" id="GO:0004540">
    <property type="term" value="F:RNA nuclease activity"/>
    <property type="evidence" value="ECO:0007669"/>
    <property type="project" value="InterPro"/>
</dbReference>
<feature type="domain" description="RNA-binding protein AU-1/Ribonuclease E/G" evidence="6">
    <location>
        <begin position="132"/>
        <end position="383"/>
    </location>
</feature>
<keyword evidence="4" id="KW-0460">Magnesium</keyword>
<evidence type="ECO:0000256" key="1">
    <source>
        <dbReference type="ARBA" id="ARBA00001946"/>
    </source>
</evidence>
<evidence type="ECO:0000256" key="5">
    <source>
        <dbReference type="ARBA" id="ARBA00022884"/>
    </source>
</evidence>
<dbReference type="Proteomes" id="UP000007127">
    <property type="component" value="Chromosome"/>
</dbReference>
<keyword evidence="2" id="KW-0479">Metal-binding</keyword>
<reference evidence="7 8" key="1">
    <citation type="journal article" date="2012" name="J. Bacteriol.">
        <title>Genome sequence of Thalassospira xiamenensis type strain M-5.</title>
        <authorList>
            <person name="Lai Q."/>
            <person name="Shao Z."/>
        </authorList>
    </citation>
    <scope>NUCLEOTIDE SEQUENCE [LARGE SCALE GENOMIC DNA]</scope>
    <source>
        <strain evidence="7 8">M-5</strain>
    </source>
</reference>
<dbReference type="Gene3D" id="2.40.50.140">
    <property type="entry name" value="Nucleic acid-binding proteins"/>
    <property type="match status" value="1"/>
</dbReference>
<dbReference type="GO" id="GO:0046872">
    <property type="term" value="F:metal ion binding"/>
    <property type="evidence" value="ECO:0007669"/>
    <property type="project" value="UniProtKB-KW"/>
</dbReference>
<keyword evidence="5" id="KW-0694">RNA-binding</keyword>
<dbReference type="AlphaFoldDB" id="A0AB72UFR6"/>
<sequence length="477" mass="52085">MVAGGTETDRLLIDAVACERRIALIRNDRLARLWIDRGGPARFDIHLGRVSKILSEMAAAMVVLDGVDDGLLPFDRIDGPLHEGQWVIVQISRLGFEDKGPKLTGRIAIEGLGMILRPNEHPTDAKRGGLVELPRKLKDENRRAVLMTLFKGLIAREEGITLRSLAIDWDDGALAGELGQLRAVWKRAQAALASPAKPVVVFKALSDADQLIERHVMAGGECIVDGSDEFVRLRGLLRARGLDDAHLIRHDGTRLLFDDQDIEDDIATALQPRVPLPGGGWIAIEQTTALCAIDVNAGGSDSDNDQARRAEQVNLRAAPEIVRQLQLRNIGGLVVIDPLRMAGKASRDRFEAALRDAFGPEMSGAVQFGGFTRLGLFELTRQRGGIALVDLMQGRLPDPMPTRTAALNFVLRSVIRDMRSGQGGQGGRYRLYLSKDLVADLAPGSHGQQILERAMGMAPELAADESLSRADYRLEKL</sequence>
<dbReference type="PANTHER" id="PTHR30001:SF0">
    <property type="entry name" value="RIBONUCLEASE G"/>
    <property type="match status" value="1"/>
</dbReference>
<dbReference type="GO" id="GO:0006364">
    <property type="term" value="P:rRNA processing"/>
    <property type="evidence" value="ECO:0007669"/>
    <property type="project" value="TreeGrafter"/>
</dbReference>
<evidence type="ECO:0000259" key="6">
    <source>
        <dbReference type="Pfam" id="PF10150"/>
    </source>
</evidence>
<dbReference type="InterPro" id="IPR012340">
    <property type="entry name" value="NA-bd_OB-fold"/>
</dbReference>
<dbReference type="KEGG" id="txi:TH3_15200"/>
<protein>
    <submittedName>
        <fullName evidence="7">Ribonuclease, Rne/Rng family protein</fullName>
    </submittedName>
</protein>
<evidence type="ECO:0000256" key="2">
    <source>
        <dbReference type="ARBA" id="ARBA00022723"/>
    </source>
</evidence>
<dbReference type="Pfam" id="PF10150">
    <property type="entry name" value="RNase_E_G"/>
    <property type="match status" value="1"/>
</dbReference>
<accession>A0AB72UFR6</accession>
<dbReference type="GO" id="GO:0005737">
    <property type="term" value="C:cytoplasm"/>
    <property type="evidence" value="ECO:0007669"/>
    <property type="project" value="TreeGrafter"/>
</dbReference>
<proteinExistence type="predicted"/>
<evidence type="ECO:0000313" key="7">
    <source>
        <dbReference type="EMBL" id="AJD53146.1"/>
    </source>
</evidence>
<dbReference type="SUPFAM" id="SSF50249">
    <property type="entry name" value="Nucleic acid-binding proteins"/>
    <property type="match status" value="1"/>
</dbReference>
<dbReference type="EMBL" id="CP004388">
    <property type="protein sequence ID" value="AJD53146.1"/>
    <property type="molecule type" value="Genomic_DNA"/>
</dbReference>
<dbReference type="GO" id="GO:0003723">
    <property type="term" value="F:RNA binding"/>
    <property type="evidence" value="ECO:0007669"/>
    <property type="project" value="UniProtKB-KW"/>
</dbReference>
<dbReference type="InterPro" id="IPR019307">
    <property type="entry name" value="RNA-bd_AU-1/RNase_E/G"/>
</dbReference>
<evidence type="ECO:0000256" key="4">
    <source>
        <dbReference type="ARBA" id="ARBA00022842"/>
    </source>
</evidence>
<evidence type="ECO:0000256" key="3">
    <source>
        <dbReference type="ARBA" id="ARBA00022801"/>
    </source>
</evidence>
<organism evidence="7 8">
    <name type="scientific">Thalassospira xiamenensis M-5 = DSM 17429</name>
    <dbReference type="NCBI Taxonomy" id="1123366"/>
    <lineage>
        <taxon>Bacteria</taxon>
        <taxon>Pseudomonadati</taxon>
        <taxon>Pseudomonadota</taxon>
        <taxon>Alphaproteobacteria</taxon>
        <taxon>Rhodospirillales</taxon>
        <taxon>Thalassospiraceae</taxon>
        <taxon>Thalassospira</taxon>
    </lineage>
</organism>
<keyword evidence="3" id="KW-0378">Hydrolase</keyword>